<keyword evidence="1" id="KW-0131">Cell cycle</keyword>
<dbReference type="RefSeq" id="WP_171679741.1">
    <property type="nucleotide sequence ID" value="NZ_JABGBN010000001.1"/>
</dbReference>
<feature type="transmembrane region" description="Helical" evidence="3">
    <location>
        <begin position="6"/>
        <end position="25"/>
    </location>
</feature>
<comment type="subcellular location">
    <subcellularLocation>
        <location evidence="2">Cell inner membrane</location>
        <topology evidence="2">Single-pass type I membrane protein</topology>
    </subcellularLocation>
</comment>
<dbReference type="GO" id="GO:0005886">
    <property type="term" value="C:plasma membrane"/>
    <property type="evidence" value="ECO:0007669"/>
    <property type="project" value="UniProtKB-SubCell"/>
</dbReference>
<evidence type="ECO:0000259" key="4">
    <source>
        <dbReference type="Pfam" id="PF04354"/>
    </source>
</evidence>
<evidence type="ECO:0000313" key="5">
    <source>
        <dbReference type="EMBL" id="NOL51070.1"/>
    </source>
</evidence>
<evidence type="ECO:0000256" key="3">
    <source>
        <dbReference type="SAM" id="Phobius"/>
    </source>
</evidence>
<dbReference type="InterPro" id="IPR007449">
    <property type="entry name" value="ZipA_FtsZ-bd_C"/>
</dbReference>
<dbReference type="EMBL" id="JABGBN010000001">
    <property type="protein sequence ID" value="NOL51070.1"/>
    <property type="molecule type" value="Genomic_DNA"/>
</dbReference>
<keyword evidence="1" id="KW-0132">Cell division</keyword>
<dbReference type="GO" id="GO:0090529">
    <property type="term" value="P:cell septum assembly"/>
    <property type="evidence" value="ECO:0007669"/>
    <property type="project" value="InterPro"/>
</dbReference>
<accession>A0A849P115</accession>
<keyword evidence="6" id="KW-1185">Reference proteome</keyword>
<organism evidence="5 6">
    <name type="scientific">Pelistega suis</name>
    <dbReference type="NCBI Taxonomy" id="1631957"/>
    <lineage>
        <taxon>Bacteria</taxon>
        <taxon>Pseudomonadati</taxon>
        <taxon>Pseudomonadota</taxon>
        <taxon>Betaproteobacteria</taxon>
        <taxon>Burkholderiales</taxon>
        <taxon>Alcaligenaceae</taxon>
        <taxon>Pelistega</taxon>
    </lineage>
</organism>
<evidence type="ECO:0000313" key="6">
    <source>
        <dbReference type="Proteomes" id="UP000537862"/>
    </source>
</evidence>
<dbReference type="Pfam" id="PF04354">
    <property type="entry name" value="ZipA_C"/>
    <property type="match status" value="1"/>
</dbReference>
<proteinExistence type="inferred from homology"/>
<keyword evidence="2" id="KW-1003">Cell membrane</keyword>
<keyword evidence="2 3" id="KW-0472">Membrane</keyword>
<sequence>MSSLQISIVIFGVLAVLGVVAYNWWQEKKAQQRIKEQFPASEHDPLLNGLHAINPGSEIKEPIFAIQNGEPSLSQEHDEDAPDALCEAVFDIQFVMPVLGSQLISHLQPLRTTGQKTIRYFAETSDGYHRARIQPLESYSSVQMAVLLANRSGPLRVEEWDRAVVYADNIAQAFDGTIDLPNKESVLNRAAELDELCASLEAQLSVKLQLEGTQPVKAILTIAQRLGYSEYGAGHVRLHENGKPLFLLLLGGELSSEVRSAGVEFVELLIDVPNSQIIDKPFSHLVQHAHELAKALNAEVIDEEGKPLKLDNAVIPLIDEQLAQVYQNLENEGFVAGSERAARLFS</sequence>
<evidence type="ECO:0000256" key="1">
    <source>
        <dbReference type="RuleBase" id="RU003612"/>
    </source>
</evidence>
<keyword evidence="3" id="KW-1133">Transmembrane helix</keyword>
<reference evidence="5 6" key="1">
    <citation type="submission" date="2020-05" db="EMBL/GenBank/DDBJ databases">
        <authorList>
            <person name="Niu N."/>
        </authorList>
    </citation>
    <scope>NUCLEOTIDE SEQUENCE [LARGE SCALE GENOMIC DNA]</scope>
    <source>
        <strain evidence="5 6">3340-03</strain>
    </source>
</reference>
<name>A0A849P115_9BURK</name>
<keyword evidence="2" id="KW-0997">Cell inner membrane</keyword>
<evidence type="ECO:0000256" key="2">
    <source>
        <dbReference type="RuleBase" id="RU003613"/>
    </source>
</evidence>
<keyword evidence="2 3" id="KW-0812">Transmembrane</keyword>
<dbReference type="Proteomes" id="UP000537862">
    <property type="component" value="Unassembled WGS sequence"/>
</dbReference>
<protein>
    <recommendedName>
        <fullName evidence="1">Cell division protein ZipA</fullName>
    </recommendedName>
</protein>
<feature type="domain" description="ZipA C-terminal FtsZ-binding" evidence="4">
    <location>
        <begin position="227"/>
        <end position="309"/>
    </location>
</feature>
<dbReference type="InterPro" id="IPR036765">
    <property type="entry name" value="ZipA_FtsZ-bd_C_sf"/>
</dbReference>
<comment type="similarity">
    <text evidence="1">Belongs to the ZipA family.</text>
</comment>
<comment type="function">
    <text evidence="1">Essential cell division protein that stabilizes the FtsZ protofilaments by cross-linking them and that serves as a cytoplasmic membrane anchor for the Z ring. Also required for the recruitment to the septal ring of downstream cell division proteins.</text>
</comment>
<dbReference type="AlphaFoldDB" id="A0A849P115"/>
<comment type="caution">
    <text evidence="5">The sequence shown here is derived from an EMBL/GenBank/DDBJ whole genome shotgun (WGS) entry which is preliminary data.</text>
</comment>
<gene>
    <name evidence="5" type="ORF">HKX39_02600</name>
</gene>
<dbReference type="SUPFAM" id="SSF64383">
    <property type="entry name" value="Cell-division protein ZipA, C-terminal domain"/>
    <property type="match status" value="1"/>
</dbReference>